<dbReference type="GeneID" id="77206733"/>
<reference evidence="1" key="1">
    <citation type="submission" date="2022-07" db="EMBL/GenBank/DDBJ databases">
        <title>Genome-based characterization of novel serogroup A variants of Pasteurella multocida.</title>
        <authorList>
            <person name="Prajapati A."/>
            <person name="Yogisharadhya R."/>
            <person name="Mohanty N."/>
            <person name="Chanda M."/>
            <person name="Mendem S.K."/>
            <person name="Siddaramappa S."/>
            <person name="Shivachandra S.B."/>
        </authorList>
    </citation>
    <scope>NUCLEOTIDE SEQUENCE</scope>
    <source>
        <strain evidence="1">NIVEDIPm19</strain>
    </source>
</reference>
<dbReference type="EMBL" id="JANJHC010000007">
    <property type="protein sequence ID" value="MDA5622815.1"/>
    <property type="molecule type" value="Genomic_DNA"/>
</dbReference>
<dbReference type="AlphaFoldDB" id="A0A9X3UPJ1"/>
<comment type="caution">
    <text evidence="1">The sequence shown here is derived from an EMBL/GenBank/DDBJ whole genome shotgun (WGS) entry which is preliminary data.</text>
</comment>
<accession>A0A9X3UPJ1</accession>
<evidence type="ECO:0000313" key="2">
    <source>
        <dbReference type="Proteomes" id="UP001145481"/>
    </source>
</evidence>
<gene>
    <name evidence="1" type="ORF">NM948_04545</name>
</gene>
<dbReference type="RefSeq" id="WP_016534164.1">
    <property type="nucleotide sequence ID" value="NZ_CP017961.1"/>
</dbReference>
<dbReference type="Proteomes" id="UP001145481">
    <property type="component" value="Unassembled WGS sequence"/>
</dbReference>
<sequence>MSSSKTYLQFILDQLTDLEDIQYRAMMGEFIIYYRQKMIGGIYDNRFLIKPVEPALAMISKPIYALPYEGGKRMLLVEDVDNKAFLTKLITTMHDSLPEPKKKAKKVSR</sequence>
<organism evidence="1 2">
    <name type="scientific">Pasteurella multocida</name>
    <dbReference type="NCBI Taxonomy" id="747"/>
    <lineage>
        <taxon>Bacteria</taxon>
        <taxon>Pseudomonadati</taxon>
        <taxon>Pseudomonadota</taxon>
        <taxon>Gammaproteobacteria</taxon>
        <taxon>Pasteurellales</taxon>
        <taxon>Pasteurellaceae</taxon>
        <taxon>Pasteurella</taxon>
    </lineage>
</organism>
<protein>
    <submittedName>
        <fullName evidence="1">Transcriptional regulator</fullName>
    </submittedName>
</protein>
<dbReference type="Gene3D" id="3.30.1460.30">
    <property type="entry name" value="YgaC/TfoX-N like chaperone"/>
    <property type="match status" value="1"/>
</dbReference>
<dbReference type="SUPFAM" id="SSF159894">
    <property type="entry name" value="YgaC/TfoX-N like"/>
    <property type="match status" value="1"/>
</dbReference>
<evidence type="ECO:0000313" key="1">
    <source>
        <dbReference type="EMBL" id="MDA5622815.1"/>
    </source>
</evidence>
<name>A0A9X3UPJ1_PASMD</name>
<proteinExistence type="predicted"/>